<dbReference type="Pfam" id="PF15365">
    <property type="entry name" value="PNRC"/>
    <property type="match status" value="1"/>
</dbReference>
<sequence>MQQQHPPTPVRHRANPNRRSFASPARKTYASENDMTEIQFPTDFALHSPYTPLKALPGVAGQPTGPSSQGQHSKRARSGNKRPKQVSTSPGPAKQPDRSTPPQTSSVRTVTAAAYAGATFHASPAPSSLPIPSFLAKALDSPSVKDAGRVNQEPSPPATDSEALTPKHRLATLDVARDESPLDIFFREDRAEKERARRASSANVLSTAGLGPFSPPNLTQSQSPYEPKTVPNGAGAGRRFRQNIDQRSPSSGISPAELDGSAELDGTPRGPIGKAFSTPYSARILAARSKEKRDPNTFVRQPAQPLESPQPHWLQPPQEQPRQHPLEPDVGERLLQFLAGQPAQASAAAPTPPATTASSSAFAGAQFRAPQSAAPTEAQKGRPAEILDIEDGLRRLLKLDGADRPGRPPPAW</sequence>
<feature type="compositionally biased region" description="Polar residues" evidence="1">
    <location>
        <begin position="243"/>
        <end position="253"/>
    </location>
</feature>
<name>A0AAE0NDR4_9PEZI</name>
<evidence type="ECO:0008006" key="4">
    <source>
        <dbReference type="Google" id="ProtNLM"/>
    </source>
</evidence>
<dbReference type="EMBL" id="JAULSN010000002">
    <property type="protein sequence ID" value="KAK3379601.1"/>
    <property type="molecule type" value="Genomic_DNA"/>
</dbReference>
<evidence type="ECO:0000256" key="1">
    <source>
        <dbReference type="SAM" id="MobiDB-lite"/>
    </source>
</evidence>
<feature type="compositionally biased region" description="Polar residues" evidence="1">
    <location>
        <begin position="98"/>
        <end position="108"/>
    </location>
</feature>
<dbReference type="GO" id="GO:0016071">
    <property type="term" value="P:mRNA metabolic process"/>
    <property type="evidence" value="ECO:0007669"/>
    <property type="project" value="UniProtKB-ARBA"/>
</dbReference>
<feature type="compositionally biased region" description="Basic and acidic residues" evidence="1">
    <location>
        <begin position="175"/>
        <end position="197"/>
    </location>
</feature>
<feature type="region of interest" description="Disordered" evidence="1">
    <location>
        <begin position="48"/>
        <end position="110"/>
    </location>
</feature>
<dbReference type="AlphaFoldDB" id="A0AAE0NDR4"/>
<dbReference type="InterPro" id="IPR028322">
    <property type="entry name" value="PNRC-like_rgn"/>
</dbReference>
<gene>
    <name evidence="2" type="ORF">B0T24DRAFT_163822</name>
</gene>
<feature type="compositionally biased region" description="Basic and acidic residues" evidence="1">
    <location>
        <begin position="321"/>
        <end position="332"/>
    </location>
</feature>
<comment type="caution">
    <text evidence="2">The sequence shown here is derived from an EMBL/GenBank/DDBJ whole genome shotgun (WGS) entry which is preliminary data.</text>
</comment>
<accession>A0AAE0NDR4</accession>
<organism evidence="2 3">
    <name type="scientific">Lasiosphaeria ovina</name>
    <dbReference type="NCBI Taxonomy" id="92902"/>
    <lineage>
        <taxon>Eukaryota</taxon>
        <taxon>Fungi</taxon>
        <taxon>Dikarya</taxon>
        <taxon>Ascomycota</taxon>
        <taxon>Pezizomycotina</taxon>
        <taxon>Sordariomycetes</taxon>
        <taxon>Sordariomycetidae</taxon>
        <taxon>Sordariales</taxon>
        <taxon>Lasiosphaeriaceae</taxon>
        <taxon>Lasiosphaeria</taxon>
    </lineage>
</organism>
<proteinExistence type="predicted"/>
<feature type="compositionally biased region" description="Basic residues" evidence="1">
    <location>
        <begin position="72"/>
        <end position="84"/>
    </location>
</feature>
<evidence type="ECO:0000313" key="2">
    <source>
        <dbReference type="EMBL" id="KAK3379601.1"/>
    </source>
</evidence>
<reference evidence="2" key="2">
    <citation type="submission" date="2023-06" db="EMBL/GenBank/DDBJ databases">
        <authorList>
            <consortium name="Lawrence Berkeley National Laboratory"/>
            <person name="Haridas S."/>
            <person name="Hensen N."/>
            <person name="Bonometti L."/>
            <person name="Westerberg I."/>
            <person name="Brannstrom I.O."/>
            <person name="Guillou S."/>
            <person name="Cros-Aarteil S."/>
            <person name="Calhoun S."/>
            <person name="Kuo A."/>
            <person name="Mondo S."/>
            <person name="Pangilinan J."/>
            <person name="Riley R."/>
            <person name="Labutti K."/>
            <person name="Andreopoulos B."/>
            <person name="Lipzen A."/>
            <person name="Chen C."/>
            <person name="Yanf M."/>
            <person name="Daum C."/>
            <person name="Ng V."/>
            <person name="Clum A."/>
            <person name="Steindorff A."/>
            <person name="Ohm R."/>
            <person name="Martin F."/>
            <person name="Silar P."/>
            <person name="Natvig D."/>
            <person name="Lalanne C."/>
            <person name="Gautier V."/>
            <person name="Ament-Velasquez S.L."/>
            <person name="Kruys A."/>
            <person name="Hutchinson M.I."/>
            <person name="Powell A.J."/>
            <person name="Barry K."/>
            <person name="Miller A.N."/>
            <person name="Grigoriev I.V."/>
            <person name="Debuchy R."/>
            <person name="Gladieux P."/>
            <person name="Thoren M.H."/>
            <person name="Johannesson H."/>
        </authorList>
    </citation>
    <scope>NUCLEOTIDE SEQUENCE</scope>
    <source>
        <strain evidence="2">CBS 958.72</strain>
    </source>
</reference>
<evidence type="ECO:0000313" key="3">
    <source>
        <dbReference type="Proteomes" id="UP001287356"/>
    </source>
</evidence>
<feature type="compositionally biased region" description="Low complexity" evidence="1">
    <location>
        <begin position="339"/>
        <end position="367"/>
    </location>
</feature>
<feature type="region of interest" description="Disordered" evidence="1">
    <location>
        <begin position="1"/>
        <end position="36"/>
    </location>
</feature>
<reference evidence="2" key="1">
    <citation type="journal article" date="2023" name="Mol. Phylogenet. Evol.">
        <title>Genome-scale phylogeny and comparative genomics of the fungal order Sordariales.</title>
        <authorList>
            <person name="Hensen N."/>
            <person name="Bonometti L."/>
            <person name="Westerberg I."/>
            <person name="Brannstrom I.O."/>
            <person name="Guillou S."/>
            <person name="Cros-Aarteil S."/>
            <person name="Calhoun S."/>
            <person name="Haridas S."/>
            <person name="Kuo A."/>
            <person name="Mondo S."/>
            <person name="Pangilinan J."/>
            <person name="Riley R."/>
            <person name="LaButti K."/>
            <person name="Andreopoulos B."/>
            <person name="Lipzen A."/>
            <person name="Chen C."/>
            <person name="Yan M."/>
            <person name="Daum C."/>
            <person name="Ng V."/>
            <person name="Clum A."/>
            <person name="Steindorff A."/>
            <person name="Ohm R.A."/>
            <person name="Martin F."/>
            <person name="Silar P."/>
            <person name="Natvig D.O."/>
            <person name="Lalanne C."/>
            <person name="Gautier V."/>
            <person name="Ament-Velasquez S.L."/>
            <person name="Kruys A."/>
            <person name="Hutchinson M.I."/>
            <person name="Powell A.J."/>
            <person name="Barry K."/>
            <person name="Miller A.N."/>
            <person name="Grigoriev I.V."/>
            <person name="Debuchy R."/>
            <person name="Gladieux P."/>
            <person name="Hiltunen Thoren M."/>
            <person name="Johannesson H."/>
        </authorList>
    </citation>
    <scope>NUCLEOTIDE SEQUENCE</scope>
    <source>
        <strain evidence="2">CBS 958.72</strain>
    </source>
</reference>
<keyword evidence="3" id="KW-1185">Reference proteome</keyword>
<dbReference type="Proteomes" id="UP001287356">
    <property type="component" value="Unassembled WGS sequence"/>
</dbReference>
<protein>
    <recommendedName>
        <fullName evidence="4">Proteophosphoglycan 5</fullName>
    </recommendedName>
</protein>
<feature type="region of interest" description="Disordered" evidence="1">
    <location>
        <begin position="142"/>
        <end position="385"/>
    </location>
</feature>